<name>A0AAJ8L240_9TREE</name>
<evidence type="ECO:0000313" key="6">
    <source>
        <dbReference type="Proteomes" id="UP000094020"/>
    </source>
</evidence>
<dbReference type="PANTHER" id="PTHR14677">
    <property type="entry name" value="ARSENITE INDUCUBLE RNA ASSOCIATED PROTEIN AIP-1-RELATED"/>
    <property type="match status" value="1"/>
</dbReference>
<feature type="domain" description="AN1-type" evidence="4">
    <location>
        <begin position="10"/>
        <end position="43"/>
    </location>
</feature>
<reference evidence="5" key="1">
    <citation type="submission" date="2013-07" db="EMBL/GenBank/DDBJ databases">
        <authorList>
            <consortium name="The Broad Institute Genome Sequencing Platform"/>
            <person name="Cuomo C."/>
            <person name="Litvintseva A."/>
            <person name="Chen Y."/>
            <person name="Heitman J."/>
            <person name="Sun S."/>
            <person name="Springer D."/>
            <person name="Dromer F."/>
            <person name="Young S.K."/>
            <person name="Zeng Q."/>
            <person name="Gargeya S."/>
            <person name="Fitzgerald M."/>
            <person name="Abouelleil A."/>
            <person name="Alvarado L."/>
            <person name="Berlin A.M."/>
            <person name="Chapman S.B."/>
            <person name="Dewar J."/>
            <person name="Goldberg J."/>
            <person name="Griggs A."/>
            <person name="Gujja S."/>
            <person name="Hansen M."/>
            <person name="Howarth C."/>
            <person name="Imamovic A."/>
            <person name="Larimer J."/>
            <person name="McCowan C."/>
            <person name="Murphy C."/>
            <person name="Pearson M."/>
            <person name="Priest M."/>
            <person name="Roberts A."/>
            <person name="Saif S."/>
            <person name="Shea T."/>
            <person name="Sykes S."/>
            <person name="Wortman J."/>
            <person name="Nusbaum C."/>
            <person name="Birren B."/>
        </authorList>
    </citation>
    <scope>NUCLEOTIDE SEQUENCE</scope>
    <source>
        <strain evidence="5">CBS 10737</strain>
    </source>
</reference>
<keyword evidence="2" id="KW-0863">Zinc-finger</keyword>
<dbReference type="RefSeq" id="XP_019008317.2">
    <property type="nucleotide sequence ID" value="XM_019158571.2"/>
</dbReference>
<dbReference type="AlphaFoldDB" id="A0AAJ8L240"/>
<gene>
    <name evidence="5" type="ORF">I206_102034</name>
</gene>
<dbReference type="GO" id="GO:0005737">
    <property type="term" value="C:cytoplasm"/>
    <property type="evidence" value="ECO:0007669"/>
    <property type="project" value="TreeGrafter"/>
</dbReference>
<dbReference type="EMBL" id="CP144520">
    <property type="protein sequence ID" value="WWC68113.1"/>
    <property type="molecule type" value="Genomic_DNA"/>
</dbReference>
<proteinExistence type="predicted"/>
<keyword evidence="6" id="KW-1185">Reference proteome</keyword>
<dbReference type="InterPro" id="IPR000058">
    <property type="entry name" value="Znf_AN1"/>
</dbReference>
<dbReference type="PANTHER" id="PTHR14677:SF20">
    <property type="entry name" value="ZINC FINGER AN1-TYPE CONTAINING 2A-RELATED"/>
    <property type="match status" value="1"/>
</dbReference>
<dbReference type="InterPro" id="IPR035896">
    <property type="entry name" value="AN1-like_Znf"/>
</dbReference>
<evidence type="ECO:0000256" key="1">
    <source>
        <dbReference type="ARBA" id="ARBA00022723"/>
    </source>
</evidence>
<dbReference type="GO" id="GO:0008270">
    <property type="term" value="F:zinc ion binding"/>
    <property type="evidence" value="ECO:0007669"/>
    <property type="project" value="UniProtKB-KW"/>
</dbReference>
<keyword evidence="1" id="KW-0479">Metal-binding</keyword>
<dbReference type="SUPFAM" id="SSF118310">
    <property type="entry name" value="AN1-like Zinc finger"/>
    <property type="match status" value="2"/>
</dbReference>
<evidence type="ECO:0000256" key="3">
    <source>
        <dbReference type="ARBA" id="ARBA00022833"/>
    </source>
</evidence>
<keyword evidence="3" id="KW-0862">Zinc</keyword>
<dbReference type="GeneID" id="30175243"/>
<dbReference type="Gene3D" id="4.10.1110.10">
    <property type="entry name" value="AN1-like Zinc finger"/>
    <property type="match status" value="2"/>
</dbReference>
<protein>
    <recommendedName>
        <fullName evidence="4">AN1-type domain-containing protein</fullName>
    </recommendedName>
</protein>
<dbReference type="Proteomes" id="UP000094020">
    <property type="component" value="Chromosome 2"/>
</dbReference>
<organism evidence="5 6">
    <name type="scientific">Kwoniella pini CBS 10737</name>
    <dbReference type="NCBI Taxonomy" id="1296096"/>
    <lineage>
        <taxon>Eukaryota</taxon>
        <taxon>Fungi</taxon>
        <taxon>Dikarya</taxon>
        <taxon>Basidiomycota</taxon>
        <taxon>Agaricomycotina</taxon>
        <taxon>Tremellomycetes</taxon>
        <taxon>Tremellales</taxon>
        <taxon>Cryptococcaceae</taxon>
        <taxon>Kwoniella</taxon>
    </lineage>
</organism>
<reference evidence="5" key="2">
    <citation type="submission" date="2024-02" db="EMBL/GenBank/DDBJ databases">
        <title>Comparative genomics of Cryptococcus and Kwoniella reveals pathogenesis evolution and contrasting modes of karyotype evolution via chromosome fusion or intercentromeric recombination.</title>
        <authorList>
            <person name="Coelho M.A."/>
            <person name="David-Palma M."/>
            <person name="Shea T."/>
            <person name="Bowers K."/>
            <person name="McGinley-Smith S."/>
            <person name="Mohammad A.W."/>
            <person name="Gnirke A."/>
            <person name="Yurkov A.M."/>
            <person name="Nowrousian M."/>
            <person name="Sun S."/>
            <person name="Cuomo C.A."/>
            <person name="Heitman J."/>
        </authorList>
    </citation>
    <scope>NUCLEOTIDE SEQUENCE</scope>
    <source>
        <strain evidence="5">CBS 10737</strain>
    </source>
</reference>
<evidence type="ECO:0000259" key="4">
    <source>
        <dbReference type="Pfam" id="PF01428"/>
    </source>
</evidence>
<evidence type="ECO:0000313" key="5">
    <source>
        <dbReference type="EMBL" id="WWC68113.1"/>
    </source>
</evidence>
<dbReference type="Pfam" id="PF01428">
    <property type="entry name" value="zf-AN1"/>
    <property type="match status" value="1"/>
</dbReference>
<evidence type="ECO:0000256" key="2">
    <source>
        <dbReference type="ARBA" id="ARBA00022771"/>
    </source>
</evidence>
<dbReference type="KEGG" id="kpin:30175243"/>
<sequence length="366" mass="41950">MSILTPGSKCTLCNLIDFLPFTCTLCKLIYCKEHIQSPLHKCLESTSEATTSSSSNLKPGKLNRGKIKCNLKECQNESIESLSGYIEELRSNNDIAKKINCEGCLKSFCIKHRSQISHSCSKPLIENSRYDSFLKRQLKAKEIINKQFPEFKNRIIPKPPPSKDIIKKELKSNKLPSTSSSSVVELDKLNSENTISNKIINNEISKTMIMTKTKTKTKDDKLWDINLKKLRMTSESLINKEIKIDNSLKITFFEWIIDIEQNKLNKLNFKNGKWLLENNQSNLKFNKNWINSEIPIGKLFDLLIEKGKIKRSLNKDDPAQSLHLISLYPVEGQIRYTKLELSKAVKDQILDGSVIILIRGIWQDSE</sequence>
<accession>A0AAJ8L240</accession>